<feature type="compositionally biased region" description="Low complexity" evidence="2">
    <location>
        <begin position="27"/>
        <end position="45"/>
    </location>
</feature>
<evidence type="ECO:0000313" key="3">
    <source>
        <dbReference type="EMBL" id="CAI8039453.1"/>
    </source>
</evidence>
<feature type="compositionally biased region" description="Basic and acidic residues" evidence="2">
    <location>
        <begin position="560"/>
        <end position="571"/>
    </location>
</feature>
<feature type="compositionally biased region" description="Polar residues" evidence="2">
    <location>
        <begin position="792"/>
        <end position="808"/>
    </location>
</feature>
<feature type="region of interest" description="Disordered" evidence="2">
    <location>
        <begin position="1"/>
        <end position="62"/>
    </location>
</feature>
<evidence type="ECO:0000313" key="4">
    <source>
        <dbReference type="Proteomes" id="UP001174909"/>
    </source>
</evidence>
<protein>
    <submittedName>
        <fullName evidence="3">Uncharacterized protein</fullName>
    </submittedName>
</protein>
<feature type="compositionally biased region" description="Basic residues" evidence="2">
    <location>
        <begin position="206"/>
        <end position="216"/>
    </location>
</feature>
<feature type="compositionally biased region" description="Basic residues" evidence="2">
    <location>
        <begin position="687"/>
        <end position="698"/>
    </location>
</feature>
<organism evidence="3 4">
    <name type="scientific">Geodia barretti</name>
    <name type="common">Barrett's horny sponge</name>
    <dbReference type="NCBI Taxonomy" id="519541"/>
    <lineage>
        <taxon>Eukaryota</taxon>
        <taxon>Metazoa</taxon>
        <taxon>Porifera</taxon>
        <taxon>Demospongiae</taxon>
        <taxon>Heteroscleromorpha</taxon>
        <taxon>Tetractinellida</taxon>
        <taxon>Astrophorina</taxon>
        <taxon>Geodiidae</taxon>
        <taxon>Geodia</taxon>
    </lineage>
</organism>
<feature type="region of interest" description="Disordered" evidence="2">
    <location>
        <begin position="592"/>
        <end position="700"/>
    </location>
</feature>
<feature type="region of interest" description="Disordered" evidence="2">
    <location>
        <begin position="476"/>
        <end position="576"/>
    </location>
</feature>
<accession>A0AA35T1V5</accession>
<name>A0AA35T1V5_GEOBA</name>
<feature type="compositionally biased region" description="Basic and acidic residues" evidence="2">
    <location>
        <begin position="756"/>
        <end position="773"/>
    </location>
</feature>
<feature type="compositionally biased region" description="Polar residues" evidence="2">
    <location>
        <begin position="178"/>
        <end position="196"/>
    </location>
</feature>
<feature type="compositionally biased region" description="Polar residues" evidence="2">
    <location>
        <begin position="514"/>
        <end position="525"/>
    </location>
</feature>
<feature type="region of interest" description="Disordered" evidence="2">
    <location>
        <begin position="178"/>
        <end position="262"/>
    </location>
</feature>
<feature type="compositionally biased region" description="Basic residues" evidence="2">
    <location>
        <begin position="248"/>
        <end position="258"/>
    </location>
</feature>
<feature type="region of interest" description="Disordered" evidence="2">
    <location>
        <begin position="282"/>
        <end position="307"/>
    </location>
</feature>
<dbReference type="EMBL" id="CASHTH010003042">
    <property type="protein sequence ID" value="CAI8039453.1"/>
    <property type="molecule type" value="Genomic_DNA"/>
</dbReference>
<feature type="compositionally biased region" description="Polar residues" evidence="2">
    <location>
        <begin position="611"/>
        <end position="623"/>
    </location>
</feature>
<gene>
    <name evidence="3" type="ORF">GBAR_LOCUS21948</name>
</gene>
<feature type="non-terminal residue" evidence="3">
    <location>
        <position position="1"/>
    </location>
</feature>
<feature type="compositionally biased region" description="Basic and acidic residues" evidence="2">
    <location>
        <begin position="482"/>
        <end position="497"/>
    </location>
</feature>
<feature type="compositionally biased region" description="Polar residues" evidence="2">
    <location>
        <begin position="294"/>
        <end position="305"/>
    </location>
</feature>
<proteinExistence type="predicted"/>
<evidence type="ECO:0000256" key="2">
    <source>
        <dbReference type="SAM" id="MobiDB-lite"/>
    </source>
</evidence>
<keyword evidence="1" id="KW-0175">Coiled coil</keyword>
<feature type="compositionally biased region" description="Low complexity" evidence="2">
    <location>
        <begin position="624"/>
        <end position="685"/>
    </location>
</feature>
<feature type="region of interest" description="Disordered" evidence="2">
    <location>
        <begin position="130"/>
        <end position="159"/>
    </location>
</feature>
<evidence type="ECO:0000256" key="1">
    <source>
        <dbReference type="SAM" id="Coils"/>
    </source>
</evidence>
<reference evidence="3" key="1">
    <citation type="submission" date="2023-03" db="EMBL/GenBank/DDBJ databases">
        <authorList>
            <person name="Steffen K."/>
            <person name="Cardenas P."/>
        </authorList>
    </citation>
    <scope>NUCLEOTIDE SEQUENCE</scope>
</reference>
<dbReference type="AlphaFoldDB" id="A0AA35T1V5"/>
<comment type="caution">
    <text evidence="3">The sequence shown here is derived from an EMBL/GenBank/DDBJ whole genome shotgun (WGS) entry which is preliminary data.</text>
</comment>
<feature type="region of interest" description="Disordered" evidence="2">
    <location>
        <begin position="750"/>
        <end position="813"/>
    </location>
</feature>
<feature type="compositionally biased region" description="Basic residues" evidence="2">
    <location>
        <begin position="130"/>
        <end position="142"/>
    </location>
</feature>
<sequence>MQSSPQSPLDLSSSSNTGLSPIPIPPQSNISSSSLDSGISSSVSSLGTQTPQNLFRERSHTEGNEDIFLCSLPLSADNTLTLSPSRTGETESCTVTPQHSRNETQPQCPESLPSPTRYQAVFPQPLPQRKRATLHGRSHSWSKKGPNLPTLPESRSLGHEFDTLNKEVEETMRKIRSHSLSSLSGEETPSPQQTPLQRRKSDATKMMKKRKTHKRTHSDGDSLSSLARFLSLPQTPPLEETKSDGAKTKKKTKTHKRTHSEGDASITINVHIQRVYYVHHPPSRTDGENDENTETQVNHGSITSSNEDDSWEFVQEDLTRRELLQIANEINPDRGHSLSSIIHQSTHVWTEISHLHPPLSPRDKIFSVLERWFENVSESPENRRTLANACRRVEQLRVASRIARKSRIVFRCCFVATLHDVVTPLAGYFTTQKGNASCAVSVYNYHLVPIDAGSRSNVLRTGSASCYHGQYSALSSRNQDGLTDHKRENRGTKHDATPRYSTEEEPQPNELRTDQSISSMESGYVSSDPRRSKLSLDSRGSVSNILEEPGEIDQQNQPRKSSDEDGRRVTQESDSFSNTACYTAVAEKPHLETNVSDKHMHPNTLFRIGPDSSNVNTRGSISERSPPNQAPNSSSSDPSSPANSTTSSSSLISSSISPCSSRRSSVSYSSIRNSRRCSLSRSSSRNFHPRKSSFKHQRTSVTTVTKFYRVTPKKYLEKSRATSALTVSEIMSDDEESMTASLRRLQISIPHLRNQQQEKGDQESSDKTHETQTGKHQHPVITKTRHKETPAKLSQSPPQQFGSSTPLPSCSHDIDEYTKTWFRREVRELKRELKRKLAKYSRDSRRIHRDMKEDTERVCTQNVKEP</sequence>
<dbReference type="Proteomes" id="UP001174909">
    <property type="component" value="Unassembled WGS sequence"/>
</dbReference>
<feature type="compositionally biased region" description="Low complexity" evidence="2">
    <location>
        <begin position="1"/>
        <end position="15"/>
    </location>
</feature>
<feature type="coiled-coil region" evidence="1">
    <location>
        <begin position="823"/>
        <end position="850"/>
    </location>
</feature>
<feature type="compositionally biased region" description="Basic residues" evidence="2">
    <location>
        <begin position="775"/>
        <end position="786"/>
    </location>
</feature>
<feature type="region of interest" description="Disordered" evidence="2">
    <location>
        <begin position="81"/>
        <end position="113"/>
    </location>
</feature>
<keyword evidence="4" id="KW-1185">Reference proteome</keyword>